<accession>A0ABD3WYA7</accession>
<feature type="region of interest" description="Disordered" evidence="6">
    <location>
        <begin position="1"/>
        <end position="30"/>
    </location>
</feature>
<dbReference type="InterPro" id="IPR051475">
    <property type="entry name" value="Diverse_Ion_Transporter"/>
</dbReference>
<dbReference type="AlphaFoldDB" id="A0ABD3WYA7"/>
<keyword evidence="4 7" id="KW-1133">Transmembrane helix</keyword>
<keyword evidence="5 7" id="KW-0472">Membrane</keyword>
<evidence type="ECO:0000256" key="7">
    <source>
        <dbReference type="SAM" id="Phobius"/>
    </source>
</evidence>
<keyword evidence="10" id="KW-1185">Reference proteome</keyword>
<feature type="transmembrane region" description="Helical" evidence="7">
    <location>
        <begin position="362"/>
        <end position="380"/>
    </location>
</feature>
<dbReference type="PANTHER" id="PTHR43568:SF1">
    <property type="entry name" value="P PROTEIN"/>
    <property type="match status" value="1"/>
</dbReference>
<feature type="transmembrane region" description="Helical" evidence="7">
    <location>
        <begin position="587"/>
        <end position="605"/>
    </location>
</feature>
<dbReference type="EMBL" id="JBJQND010000004">
    <property type="protein sequence ID" value="KAL3878959.1"/>
    <property type="molecule type" value="Genomic_DNA"/>
</dbReference>
<evidence type="ECO:0000256" key="3">
    <source>
        <dbReference type="ARBA" id="ARBA00022692"/>
    </source>
</evidence>
<evidence type="ECO:0000313" key="10">
    <source>
        <dbReference type="Proteomes" id="UP001634394"/>
    </source>
</evidence>
<evidence type="ECO:0000256" key="6">
    <source>
        <dbReference type="SAM" id="MobiDB-lite"/>
    </source>
</evidence>
<dbReference type="PANTHER" id="PTHR43568">
    <property type="entry name" value="P PROTEIN"/>
    <property type="match status" value="1"/>
</dbReference>
<dbReference type="Proteomes" id="UP001634394">
    <property type="component" value="Unassembled WGS sequence"/>
</dbReference>
<keyword evidence="2" id="KW-0813">Transport</keyword>
<dbReference type="InterPro" id="IPR004680">
    <property type="entry name" value="Cit_transptr-like_dom"/>
</dbReference>
<gene>
    <name evidence="9" type="ORF">ACJMK2_031283</name>
</gene>
<feature type="transmembrane region" description="Helical" evidence="7">
    <location>
        <begin position="750"/>
        <end position="773"/>
    </location>
</feature>
<comment type="subcellular location">
    <subcellularLocation>
        <location evidence="1">Membrane</location>
        <topology evidence="1">Multi-pass membrane protein</topology>
    </subcellularLocation>
</comment>
<feature type="transmembrane region" description="Helical" evidence="7">
    <location>
        <begin position="659"/>
        <end position="677"/>
    </location>
</feature>
<name>A0ABD3WYA7_SINWO</name>
<feature type="transmembrane region" description="Helical" evidence="7">
    <location>
        <begin position="448"/>
        <end position="471"/>
    </location>
</feature>
<feature type="region of interest" description="Disordered" evidence="6">
    <location>
        <begin position="58"/>
        <end position="87"/>
    </location>
</feature>
<feature type="transmembrane region" description="Helical" evidence="7">
    <location>
        <begin position="698"/>
        <end position="719"/>
    </location>
</feature>
<feature type="transmembrane region" description="Helical" evidence="7">
    <location>
        <begin position="271"/>
        <end position="287"/>
    </location>
</feature>
<evidence type="ECO:0000259" key="8">
    <source>
        <dbReference type="Pfam" id="PF03600"/>
    </source>
</evidence>
<dbReference type="Pfam" id="PF03600">
    <property type="entry name" value="CitMHS"/>
    <property type="match status" value="1"/>
</dbReference>
<organism evidence="9 10">
    <name type="scientific">Sinanodonta woodiana</name>
    <name type="common">Chinese pond mussel</name>
    <name type="synonym">Anodonta woodiana</name>
    <dbReference type="NCBI Taxonomy" id="1069815"/>
    <lineage>
        <taxon>Eukaryota</taxon>
        <taxon>Metazoa</taxon>
        <taxon>Spiralia</taxon>
        <taxon>Lophotrochozoa</taxon>
        <taxon>Mollusca</taxon>
        <taxon>Bivalvia</taxon>
        <taxon>Autobranchia</taxon>
        <taxon>Heteroconchia</taxon>
        <taxon>Palaeoheterodonta</taxon>
        <taxon>Unionida</taxon>
        <taxon>Unionoidea</taxon>
        <taxon>Unionidae</taxon>
        <taxon>Unioninae</taxon>
        <taxon>Sinanodonta</taxon>
    </lineage>
</organism>
<feature type="transmembrane region" description="Helical" evidence="7">
    <location>
        <begin position="560"/>
        <end position="581"/>
    </location>
</feature>
<feature type="domain" description="Citrate transporter-like" evidence="8">
    <location>
        <begin position="282"/>
        <end position="696"/>
    </location>
</feature>
<proteinExistence type="predicted"/>
<reference evidence="9 10" key="1">
    <citation type="submission" date="2024-11" db="EMBL/GenBank/DDBJ databases">
        <title>Chromosome-level genome assembly of the freshwater bivalve Anodonta woodiana.</title>
        <authorList>
            <person name="Chen X."/>
        </authorList>
    </citation>
    <scope>NUCLEOTIDE SEQUENCE [LARGE SCALE GENOMIC DNA]</scope>
    <source>
        <strain evidence="9">MN2024</strain>
        <tissue evidence="9">Gills</tissue>
    </source>
</reference>
<evidence type="ECO:0000256" key="2">
    <source>
        <dbReference type="ARBA" id="ARBA00022448"/>
    </source>
</evidence>
<comment type="caution">
    <text evidence="9">The sequence shown here is derived from an EMBL/GenBank/DDBJ whole genome shotgun (WGS) entry which is preliminary data.</text>
</comment>
<evidence type="ECO:0000256" key="5">
    <source>
        <dbReference type="ARBA" id="ARBA00023136"/>
    </source>
</evidence>
<feature type="transmembrane region" description="Helical" evidence="7">
    <location>
        <begin position="330"/>
        <end position="350"/>
    </location>
</feature>
<feature type="transmembrane region" description="Helical" evidence="7">
    <location>
        <begin position="294"/>
        <end position="310"/>
    </location>
</feature>
<evidence type="ECO:0000313" key="9">
    <source>
        <dbReference type="EMBL" id="KAL3878959.1"/>
    </source>
</evidence>
<keyword evidence="3 7" id="KW-0812">Transmembrane</keyword>
<dbReference type="CDD" id="cd01116">
    <property type="entry name" value="P_permease"/>
    <property type="match status" value="1"/>
</dbReference>
<dbReference type="GO" id="GO:0016020">
    <property type="term" value="C:membrane"/>
    <property type="evidence" value="ECO:0007669"/>
    <property type="project" value="UniProtKB-SubCell"/>
</dbReference>
<feature type="transmembrane region" description="Helical" evidence="7">
    <location>
        <begin position="126"/>
        <end position="148"/>
    </location>
</feature>
<protein>
    <recommendedName>
        <fullName evidence="8">Citrate transporter-like domain-containing protein</fullName>
    </recommendedName>
</protein>
<evidence type="ECO:0000256" key="1">
    <source>
        <dbReference type="ARBA" id="ARBA00004141"/>
    </source>
</evidence>
<feature type="transmembrane region" description="Helical" evidence="7">
    <location>
        <begin position="617"/>
        <end position="639"/>
    </location>
</feature>
<sequence length="778" mass="86875">MFSRRHSSSGSEIHVNPHRSKTPLNSPLSPATNAFFDTSFSTSQNEASVGAASKTIVSSAVPRTPTPGRLTPSIGKNQQRETDESTPLLADRRDSMVDCSEEDETELKRSLSSSIRSLKFKSRKEIFHIGKVIVLTILFLVCGLYIMLNPDVNTDHYNIALNKSYKINSNDHSYPMVAVKLYGPLLERKSENTTVKDKITVRLIDSTKIQNWTVPVDAELLTQNKGLEKEFYFDQPVSEGNVSLELWTNESSIIPLQLRIEFLSKELDHEVIYAAIVLLIVYILIIFEIVHRTLAAILGSLGALAILAALNKKPSLEMIVSWLDIETLSLLFGMMIIVAILSETGFFDFCALQAYKLAKGKVWPLITLLCAFSCFVSAFLDNVTTILLLTPVTIRLCEVLNLDPKKILIAEVLFSNIGGTATAIGDPPNVIIVSDRILKSKGLDFSNFTLHLIPGILLVSLVGYGLLRFIYRKMESIENKDPPEIRELKKEIQSWDRAAHRITVVTREESLMKALFLQRKVILENKLTRKIYQLKKSEKKDFHQSLKELEIQYKITDRVLLIKCGVVLVAVILVFFLHSFIPAMHVGLGWIAILGAVWLLVLADLNELENILHQVEWATLIFFAALFTLMEALNELGLIEWIGEQMAEMIRAVDEKHRLGVAIVLILWISAIASSFIDNIPFTTAMVPVLIHLSNDQTLNLSLLPLIMALAFGACLGGNGTLIGASANVVCAGIAEQHGYGFTFMEFFKIGFPMMIITNLAATVYLIICHVGFTWHSF</sequence>
<evidence type="ECO:0000256" key="4">
    <source>
        <dbReference type="ARBA" id="ARBA00022989"/>
    </source>
</evidence>